<dbReference type="InterPro" id="IPR052344">
    <property type="entry name" value="Transposase-related"/>
</dbReference>
<sequence length="191" mass="21234">MPLVEATCVRVFAAERLHVDTITVPMLDTGKTRTGRLWTYVHDDRPFAGPAPPAALYFSPDRGAEHPEMHLAHWHGLMQANAFSGFNRLHEPDRQPGPMVEVACWAHARRYLFDLAWLNEAPIDIEAVGRIDALFAIEREITGLAPVERQRVRQHRSKPPGRSARRMGEGATSKGPNGKTAKSLTAKMPGT</sequence>
<dbReference type="InterPro" id="IPR004291">
    <property type="entry name" value="Transposase_IS66_central"/>
</dbReference>
<feature type="domain" description="Transposase IS66 central" evidence="2">
    <location>
        <begin position="2"/>
        <end position="177"/>
    </location>
</feature>
<dbReference type="EMBL" id="BKAJ01000221">
    <property type="protein sequence ID" value="GEP61418.1"/>
    <property type="molecule type" value="Genomic_DNA"/>
</dbReference>
<feature type="region of interest" description="Disordered" evidence="1">
    <location>
        <begin position="148"/>
        <end position="191"/>
    </location>
</feature>
<evidence type="ECO:0000256" key="1">
    <source>
        <dbReference type="SAM" id="MobiDB-lite"/>
    </source>
</evidence>
<feature type="compositionally biased region" description="Basic residues" evidence="1">
    <location>
        <begin position="152"/>
        <end position="165"/>
    </location>
</feature>
<evidence type="ECO:0000313" key="3">
    <source>
        <dbReference type="EMBL" id="GEP61418.1"/>
    </source>
</evidence>
<dbReference type="RefSeq" id="WP_147156714.1">
    <property type="nucleotide sequence ID" value="NZ_BKAJ01000221.1"/>
</dbReference>
<evidence type="ECO:0000259" key="2">
    <source>
        <dbReference type="Pfam" id="PF03050"/>
    </source>
</evidence>
<dbReference type="OrthoDB" id="9800877at2"/>
<name>A0A512NR38_9HYPH</name>
<organism evidence="3 4">
    <name type="scientific">Reyranella soli</name>
    <dbReference type="NCBI Taxonomy" id="1230389"/>
    <lineage>
        <taxon>Bacteria</taxon>
        <taxon>Pseudomonadati</taxon>
        <taxon>Pseudomonadota</taxon>
        <taxon>Alphaproteobacteria</taxon>
        <taxon>Hyphomicrobiales</taxon>
        <taxon>Reyranellaceae</taxon>
        <taxon>Reyranella</taxon>
    </lineage>
</organism>
<proteinExistence type="predicted"/>
<dbReference type="Pfam" id="PF03050">
    <property type="entry name" value="DDE_Tnp_IS66"/>
    <property type="match status" value="1"/>
</dbReference>
<comment type="caution">
    <text evidence="3">The sequence shown here is derived from an EMBL/GenBank/DDBJ whole genome shotgun (WGS) entry which is preliminary data.</text>
</comment>
<dbReference type="AlphaFoldDB" id="A0A512NR38"/>
<dbReference type="Proteomes" id="UP000321058">
    <property type="component" value="Unassembled WGS sequence"/>
</dbReference>
<protein>
    <recommendedName>
        <fullName evidence="2">Transposase IS66 central domain-containing protein</fullName>
    </recommendedName>
</protein>
<dbReference type="PANTHER" id="PTHR33678">
    <property type="entry name" value="BLL1576 PROTEIN"/>
    <property type="match status" value="1"/>
</dbReference>
<accession>A0A512NR38</accession>
<gene>
    <name evidence="3" type="ORF">RSO01_85840</name>
</gene>
<evidence type="ECO:0000313" key="4">
    <source>
        <dbReference type="Proteomes" id="UP000321058"/>
    </source>
</evidence>
<reference evidence="3 4" key="1">
    <citation type="submission" date="2019-07" db="EMBL/GenBank/DDBJ databases">
        <title>Whole genome shotgun sequence of Reyranella soli NBRC 108950.</title>
        <authorList>
            <person name="Hosoyama A."/>
            <person name="Uohara A."/>
            <person name="Ohji S."/>
            <person name="Ichikawa N."/>
        </authorList>
    </citation>
    <scope>NUCLEOTIDE SEQUENCE [LARGE SCALE GENOMIC DNA]</scope>
    <source>
        <strain evidence="3 4">NBRC 108950</strain>
    </source>
</reference>
<dbReference type="PANTHER" id="PTHR33678:SF1">
    <property type="entry name" value="BLL1576 PROTEIN"/>
    <property type="match status" value="1"/>
</dbReference>
<keyword evidence="4" id="KW-1185">Reference proteome</keyword>